<protein>
    <submittedName>
        <fullName evidence="8">Putative niemann-pick type c2</fullName>
    </submittedName>
</protein>
<dbReference type="InterPro" id="IPR033916">
    <property type="entry name" value="ML_Npc2-like"/>
</dbReference>
<dbReference type="InterPro" id="IPR003172">
    <property type="entry name" value="ML_dom"/>
</dbReference>
<proteinExistence type="evidence at transcript level"/>
<dbReference type="VEuPathDB" id="VectorBase:AALFPA_051443"/>
<evidence type="ECO:0000313" key="8">
    <source>
        <dbReference type="EMBL" id="JAC08285.1"/>
    </source>
</evidence>
<feature type="domain" description="MD-2-related lipid-recognition" evidence="7">
    <location>
        <begin position="24"/>
        <end position="147"/>
    </location>
</feature>
<dbReference type="AlphaFoldDB" id="A0A023EHB9"/>
<comment type="subcellular location">
    <subcellularLocation>
        <location evidence="1">Secreted</location>
    </subcellularLocation>
</comment>
<evidence type="ECO:0000256" key="1">
    <source>
        <dbReference type="ARBA" id="ARBA00004613"/>
    </source>
</evidence>
<organism evidence="8">
    <name type="scientific">Aedes albopictus</name>
    <name type="common">Asian tiger mosquito</name>
    <name type="synonym">Stegomyia albopicta</name>
    <dbReference type="NCBI Taxonomy" id="7160"/>
    <lineage>
        <taxon>Eukaryota</taxon>
        <taxon>Metazoa</taxon>
        <taxon>Ecdysozoa</taxon>
        <taxon>Arthropoda</taxon>
        <taxon>Hexapoda</taxon>
        <taxon>Insecta</taxon>
        <taxon>Pterygota</taxon>
        <taxon>Neoptera</taxon>
        <taxon>Endopterygota</taxon>
        <taxon>Diptera</taxon>
        <taxon>Nematocera</taxon>
        <taxon>Culicoidea</taxon>
        <taxon>Culicidae</taxon>
        <taxon>Culicinae</taxon>
        <taxon>Aedini</taxon>
        <taxon>Aedes</taxon>
        <taxon>Stegomyia</taxon>
    </lineage>
</organism>
<evidence type="ECO:0000256" key="3">
    <source>
        <dbReference type="ARBA" id="ARBA00022525"/>
    </source>
</evidence>
<comment type="similarity">
    <text evidence="2">Belongs to the NPC2 family.</text>
</comment>
<dbReference type="SMART" id="SM00737">
    <property type="entry name" value="ML"/>
    <property type="match status" value="1"/>
</dbReference>
<dbReference type="InterPro" id="IPR014756">
    <property type="entry name" value="Ig_E-set"/>
</dbReference>
<keyword evidence="4 6" id="KW-0732">Signal</keyword>
<keyword evidence="5" id="KW-1015">Disulfide bond</keyword>
<evidence type="ECO:0000256" key="2">
    <source>
        <dbReference type="ARBA" id="ARBA00006370"/>
    </source>
</evidence>
<dbReference type="PANTHER" id="PTHR11306">
    <property type="entry name" value="NIEMANN PICK TYPE C2 PROTEIN NPC2-RELATED"/>
    <property type="match status" value="1"/>
</dbReference>
<evidence type="ECO:0000256" key="6">
    <source>
        <dbReference type="SAM" id="SignalP"/>
    </source>
</evidence>
<dbReference type="EMBL" id="GAPW01005313">
    <property type="protein sequence ID" value="JAC08285.1"/>
    <property type="molecule type" value="mRNA"/>
</dbReference>
<feature type="signal peptide" evidence="6">
    <location>
        <begin position="1"/>
        <end position="19"/>
    </location>
</feature>
<dbReference type="PANTHER" id="PTHR11306:SF55">
    <property type="entry name" value="GEO08227P1-RELATED"/>
    <property type="match status" value="1"/>
</dbReference>
<dbReference type="GO" id="GO:0032934">
    <property type="term" value="F:sterol binding"/>
    <property type="evidence" value="ECO:0007669"/>
    <property type="project" value="InterPro"/>
</dbReference>
<dbReference type="GO" id="GO:0032367">
    <property type="term" value="P:intracellular cholesterol transport"/>
    <property type="evidence" value="ECO:0007669"/>
    <property type="project" value="InterPro"/>
</dbReference>
<dbReference type="CDD" id="cd00916">
    <property type="entry name" value="Npc2_like"/>
    <property type="match status" value="1"/>
</dbReference>
<dbReference type="SUPFAM" id="SSF81296">
    <property type="entry name" value="E set domains"/>
    <property type="match status" value="1"/>
</dbReference>
<dbReference type="VEuPathDB" id="VectorBase:AALC636_001582"/>
<dbReference type="VEuPathDB" id="VectorBase:AALF001744"/>
<feature type="chain" id="PRO_5001513939" evidence="6">
    <location>
        <begin position="20"/>
        <end position="158"/>
    </location>
</feature>
<name>A0A023EHB9_AEDAL</name>
<sequence>MNQIFNILLLIGVITIARAEVISFEKCSESVKCTVHEVRVHPCPEAAQNKPCVMLKGTNATIAFDYTPEFDAQVATAKAFWASAVDLPFAGLDQEACKYTSCPVAAGQRQSYSYDLPIMKSYPTRQYKVKWQLLNEANEMCCFLIEMAIKAKKGRQRN</sequence>
<reference evidence="8" key="1">
    <citation type="journal article" date="2014" name="PLoS Negl. Trop. Dis.">
        <title>Identification and characterization of seminal fluid proteins in the Asian tiger mosquito, Aedes albopictus.</title>
        <authorList>
            <person name="Boes K.E."/>
            <person name="Ribeiro J.M."/>
            <person name="Wong A."/>
            <person name="Harrington L.C."/>
            <person name="Wolfner M.F."/>
            <person name="Sirot L.K."/>
        </authorList>
    </citation>
    <scope>NUCLEOTIDE SEQUENCE</scope>
    <source>
        <tissue evidence="8">Reproductive organs</tissue>
    </source>
</reference>
<evidence type="ECO:0000256" key="4">
    <source>
        <dbReference type="ARBA" id="ARBA00022729"/>
    </source>
</evidence>
<evidence type="ECO:0000259" key="7">
    <source>
        <dbReference type="SMART" id="SM00737"/>
    </source>
</evidence>
<keyword evidence="3" id="KW-0964">Secreted</keyword>
<dbReference type="Gene3D" id="2.60.40.770">
    <property type="match status" value="1"/>
</dbReference>
<evidence type="ECO:0000256" key="5">
    <source>
        <dbReference type="ARBA" id="ARBA00023157"/>
    </source>
</evidence>
<dbReference type="Pfam" id="PF02221">
    <property type="entry name" value="E1_DerP2_DerF2"/>
    <property type="match status" value="1"/>
</dbReference>
<accession>A0A023EHB9</accession>
<dbReference type="GO" id="GO:0005576">
    <property type="term" value="C:extracellular region"/>
    <property type="evidence" value="ECO:0007669"/>
    <property type="project" value="UniProtKB-SubCell"/>
</dbReference>
<dbReference type="InterPro" id="IPR039670">
    <property type="entry name" value="NPC2-like"/>
</dbReference>
<dbReference type="FunFam" id="2.60.40.770:FF:000001">
    <property type="entry name" value="NPC intracellular cholesterol transporter 2"/>
    <property type="match status" value="1"/>
</dbReference>